<dbReference type="PANTHER" id="PTHR12155:SF30">
    <property type="entry name" value="PROTEIN SLFN14"/>
    <property type="match status" value="1"/>
</dbReference>
<dbReference type="GeneTree" id="ENSGT00410000025651"/>
<dbReference type="AlphaFoldDB" id="A0A4W4FA12"/>
<reference evidence="2" key="5">
    <citation type="submission" date="2025-09" db="UniProtKB">
        <authorList>
            <consortium name="Ensembl"/>
        </authorList>
    </citation>
    <scope>IDENTIFICATION</scope>
</reference>
<dbReference type="Pfam" id="PF04326">
    <property type="entry name" value="SLFN_AlbA_2"/>
    <property type="match status" value="1"/>
</dbReference>
<dbReference type="PANTHER" id="PTHR12155">
    <property type="entry name" value="SCHLAFEN"/>
    <property type="match status" value="1"/>
</dbReference>
<dbReference type="InterPro" id="IPR007421">
    <property type="entry name" value="Schlafen_AlbA_2_dom"/>
</dbReference>
<dbReference type="Ensembl" id="ENSEEET00000021930.2">
    <property type="protein sequence ID" value="ENSEEEP00000021687.2"/>
    <property type="gene ID" value="ENSEEEG00000010549.2"/>
</dbReference>
<evidence type="ECO:0000313" key="2">
    <source>
        <dbReference type="Ensembl" id="ENSEEEP00000021687.2"/>
    </source>
</evidence>
<name>A0A4W4FA12_ELEEL</name>
<evidence type="ECO:0000313" key="3">
    <source>
        <dbReference type="Proteomes" id="UP000314983"/>
    </source>
</evidence>
<keyword evidence="3" id="KW-1185">Reference proteome</keyword>
<accession>A0A4W4FA12</accession>
<reference evidence="3" key="2">
    <citation type="journal article" date="2017" name="Sci. Adv.">
        <title>A tail of two voltages: Proteomic comparison of the three electric organs of the electric eel.</title>
        <authorList>
            <person name="Traeger L.L."/>
            <person name="Sabat G."/>
            <person name="Barrett-Wilt G.A."/>
            <person name="Wells G.B."/>
            <person name="Sussman M.R."/>
        </authorList>
    </citation>
    <scope>NUCLEOTIDE SEQUENCE [LARGE SCALE GENOMIC DNA]</scope>
</reference>
<reference evidence="2" key="4">
    <citation type="submission" date="2025-08" db="UniProtKB">
        <authorList>
            <consortium name="Ensembl"/>
        </authorList>
    </citation>
    <scope>IDENTIFICATION</scope>
</reference>
<dbReference type="OMA" id="SIDYCIR"/>
<proteinExistence type="predicted"/>
<feature type="domain" description="Schlafen AlbA-2" evidence="1">
    <location>
        <begin position="183"/>
        <end position="297"/>
    </location>
</feature>
<dbReference type="InterPro" id="IPR038461">
    <property type="entry name" value="Schlafen_AlbA_2_dom_sf"/>
</dbReference>
<protein>
    <recommendedName>
        <fullName evidence="1">Schlafen AlbA-2 domain-containing protein</fullName>
    </recommendedName>
</protein>
<reference evidence="3" key="1">
    <citation type="journal article" date="2014" name="Science">
        <title>Nonhuman genetics. Genomic basis for the convergent evolution of electric organs.</title>
        <authorList>
            <person name="Gallant J.R."/>
            <person name="Traeger L.L."/>
            <person name="Volkening J.D."/>
            <person name="Moffett H."/>
            <person name="Chen P.H."/>
            <person name="Novina C.D."/>
            <person name="Phillips G.N.Jr."/>
            <person name="Anand R."/>
            <person name="Wells G.B."/>
            <person name="Pinch M."/>
            <person name="Guth R."/>
            <person name="Unguez G.A."/>
            <person name="Albert J.S."/>
            <person name="Zakon H.H."/>
            <person name="Samanta M.P."/>
            <person name="Sussman M.R."/>
        </authorList>
    </citation>
    <scope>NUCLEOTIDE SEQUENCE [LARGE SCALE GENOMIC DNA]</scope>
</reference>
<organism evidence="2 3">
    <name type="scientific">Electrophorus electricus</name>
    <name type="common">Electric eel</name>
    <name type="synonym">Gymnotus electricus</name>
    <dbReference type="NCBI Taxonomy" id="8005"/>
    <lineage>
        <taxon>Eukaryota</taxon>
        <taxon>Metazoa</taxon>
        <taxon>Chordata</taxon>
        <taxon>Craniata</taxon>
        <taxon>Vertebrata</taxon>
        <taxon>Euteleostomi</taxon>
        <taxon>Actinopterygii</taxon>
        <taxon>Neopterygii</taxon>
        <taxon>Teleostei</taxon>
        <taxon>Ostariophysi</taxon>
        <taxon>Gymnotiformes</taxon>
        <taxon>Gymnotoidei</taxon>
        <taxon>Gymnotidae</taxon>
        <taxon>Electrophorus</taxon>
    </lineage>
</organism>
<dbReference type="Proteomes" id="UP000314983">
    <property type="component" value="Chromosome 12"/>
</dbReference>
<evidence type="ECO:0000259" key="1">
    <source>
        <dbReference type="Pfam" id="PF04326"/>
    </source>
</evidence>
<reference evidence="2" key="3">
    <citation type="submission" date="2020-05" db="EMBL/GenBank/DDBJ databases">
        <title>Electrophorus electricus (electric eel) genome, fEleEle1, primary haplotype.</title>
        <authorList>
            <person name="Myers G."/>
            <person name="Meyer A."/>
            <person name="Fedrigo O."/>
            <person name="Formenti G."/>
            <person name="Rhie A."/>
            <person name="Tracey A."/>
            <person name="Sims Y."/>
            <person name="Jarvis E.D."/>
        </authorList>
    </citation>
    <scope>NUCLEOTIDE SEQUENCE [LARGE SCALE GENOMIC DNA]</scope>
</reference>
<dbReference type="Gene3D" id="3.30.950.30">
    <property type="entry name" value="Schlafen, AAA domain"/>
    <property type="match status" value="1"/>
</dbReference>
<dbReference type="InterPro" id="IPR029684">
    <property type="entry name" value="Schlafen"/>
</dbReference>
<sequence>MTNAIFLIPQAYKILPKSTTFGEEARNKMDKQKREAEKRAFQIYICAILNSKGGVLICNITNTNYSYNEHGIGQDLEQCLNTLIYPARIEDFIQFKQQQHILLTEIWPWNPVEGRAHICSVTSGLFERSRTFTRAILPHAAKDFFDRQTIMKTVEVMENNYKKANLFYIEARVSLDQTLEFGEDMYVEFKSFCSEKKLKERLKETLPRYLSAFANSSGGFLFIGIDDKTRKVVGCGKDMDRNELQNNIKAICAKLKDIHICQYRRDFMWSPEVKVFPVEETTAFIIGIKIPPVCCAVFAEDPESWEIKEGTISRLSCSDWVKKMTNHESKSLWELITHNVNKLLSMFVLQSSNIIITNIIKKLYTNLCPIPTQRRKASSLPQHQYCFVTCGIKMLYTNTFGIIIAIWDTFKTINMSKVQAHITKHPIMHDKSYMAHQFAKVAKMGQP</sequence>